<evidence type="ECO:0000256" key="1">
    <source>
        <dbReference type="SAM" id="Phobius"/>
    </source>
</evidence>
<keyword evidence="1" id="KW-0472">Membrane</keyword>
<name>A0ABD7QQ40_RAOOR</name>
<reference evidence="2 3" key="1">
    <citation type="submission" date="2019-03" db="EMBL/GenBank/DDBJ databases">
        <title>Genomic analyses of the natural microbiome of Caenorhabditis elegans.</title>
        <authorList>
            <person name="Samuel B."/>
        </authorList>
    </citation>
    <scope>NUCLEOTIDE SEQUENCE [LARGE SCALE GENOMIC DNA]</scope>
    <source>
        <strain evidence="2 3">JUb54</strain>
    </source>
</reference>
<evidence type="ECO:0000313" key="3">
    <source>
        <dbReference type="Proteomes" id="UP000295263"/>
    </source>
</evidence>
<keyword evidence="1" id="KW-1133">Transmembrane helix</keyword>
<gene>
    <name evidence="2" type="ORF">EC841_101727</name>
</gene>
<dbReference type="Proteomes" id="UP000295263">
    <property type="component" value="Unassembled WGS sequence"/>
</dbReference>
<dbReference type="EMBL" id="SLYQ01000001">
    <property type="protein sequence ID" value="TCQ76913.1"/>
    <property type="molecule type" value="Genomic_DNA"/>
</dbReference>
<feature type="transmembrane region" description="Helical" evidence="1">
    <location>
        <begin position="12"/>
        <end position="34"/>
    </location>
</feature>
<protein>
    <submittedName>
        <fullName evidence="2">Uncharacterized protein</fullName>
    </submittedName>
</protein>
<proteinExistence type="predicted"/>
<sequence length="67" mass="7604">MMTVFNNLSVLRAWLYFSSIFTCLALGDIIGEHFFDGSRIPWFIALVASCVINWNLSAHIKKLSRPA</sequence>
<accession>A0ABD7QQ40</accession>
<keyword evidence="1" id="KW-0812">Transmembrane</keyword>
<comment type="caution">
    <text evidence="2">The sequence shown here is derived from an EMBL/GenBank/DDBJ whole genome shotgun (WGS) entry which is preliminary data.</text>
</comment>
<organism evidence="2 3">
    <name type="scientific">Raoultella ornithinolytica</name>
    <name type="common">Klebsiella ornithinolytica</name>
    <dbReference type="NCBI Taxonomy" id="54291"/>
    <lineage>
        <taxon>Bacteria</taxon>
        <taxon>Pseudomonadati</taxon>
        <taxon>Pseudomonadota</taxon>
        <taxon>Gammaproteobacteria</taxon>
        <taxon>Enterobacterales</taxon>
        <taxon>Enterobacteriaceae</taxon>
        <taxon>Klebsiella/Raoultella group</taxon>
        <taxon>Raoultella</taxon>
    </lineage>
</organism>
<evidence type="ECO:0000313" key="2">
    <source>
        <dbReference type="EMBL" id="TCQ76913.1"/>
    </source>
</evidence>
<feature type="transmembrane region" description="Helical" evidence="1">
    <location>
        <begin position="40"/>
        <end position="56"/>
    </location>
</feature>
<dbReference type="RefSeq" id="WP_045855175.1">
    <property type="nucleotide sequence ID" value="NZ_SLYQ01000001.1"/>
</dbReference>
<dbReference type="AlphaFoldDB" id="A0ABD7QQ40"/>